<feature type="coiled-coil region" evidence="1">
    <location>
        <begin position="80"/>
        <end position="136"/>
    </location>
</feature>
<evidence type="ECO:0000313" key="5">
    <source>
        <dbReference type="Proteomes" id="UP000310263"/>
    </source>
</evidence>
<feature type="domain" description="C4-type zinc ribbon" evidence="2">
    <location>
        <begin position="226"/>
        <end position="257"/>
    </location>
</feature>
<proteinExistence type="predicted"/>
<evidence type="ECO:0000313" key="4">
    <source>
        <dbReference type="EMBL" id="TGY61747.1"/>
    </source>
</evidence>
<protein>
    <submittedName>
        <fullName evidence="4">Uncharacterized protein</fullName>
    </submittedName>
</protein>
<keyword evidence="5" id="KW-1185">Reference proteome</keyword>
<comment type="caution">
    <text evidence="4">The sequence shown here is derived from an EMBL/GenBank/DDBJ whole genome shotgun (WGS) entry which is preliminary data.</text>
</comment>
<evidence type="ECO:0000256" key="1">
    <source>
        <dbReference type="SAM" id="Coils"/>
    </source>
</evidence>
<dbReference type="AlphaFoldDB" id="A0A4S2F086"/>
<dbReference type="InterPro" id="IPR003743">
    <property type="entry name" value="Zf-RING_7"/>
</dbReference>
<name>A0A4S2F086_9ACTN</name>
<feature type="coiled-coil region" evidence="1">
    <location>
        <begin position="169"/>
        <end position="196"/>
    </location>
</feature>
<dbReference type="Pfam" id="PF24481">
    <property type="entry name" value="CT398_CC"/>
    <property type="match status" value="1"/>
</dbReference>
<evidence type="ECO:0000259" key="2">
    <source>
        <dbReference type="Pfam" id="PF02591"/>
    </source>
</evidence>
<sequence length="261" mass="29770">MRVSRLRRLNRALYNGMHQDRRGDRPMTESEALLSLQEIDLEIKRLTKEAAALPQKAKIEAGRAARKKVDSELLKIVGQRKDVEMEIDELAANRRALEGQVNAASKDAQVADHRAALDLENRLDMLAKQIEKIDYQTNSLIERLEVVERAEKNAHAVQQRLDGELVSLATSLKETLEDINNQLTSLKRKRQVTLTQISPELQLRYNQTVERLGPLAVETLMGNEPSACRVKLQPATYSDLKRRAEPIDECPYCHRILITEF</sequence>
<dbReference type="Proteomes" id="UP000310263">
    <property type="component" value="Unassembled WGS sequence"/>
</dbReference>
<dbReference type="EMBL" id="SRYE01000004">
    <property type="protein sequence ID" value="TGY61747.1"/>
    <property type="molecule type" value="Genomic_DNA"/>
</dbReference>
<dbReference type="InterPro" id="IPR056003">
    <property type="entry name" value="CT398_CC_hairpin"/>
</dbReference>
<keyword evidence="1" id="KW-0175">Coiled coil</keyword>
<gene>
    <name evidence="4" type="ORF">E5334_07010</name>
</gene>
<dbReference type="Pfam" id="PF02591">
    <property type="entry name" value="Zn_ribbon_9"/>
    <property type="match status" value="1"/>
</dbReference>
<organism evidence="4 5">
    <name type="scientific">Muricaecibacterium torontonense</name>
    <dbReference type="NCBI Taxonomy" id="3032871"/>
    <lineage>
        <taxon>Bacteria</taxon>
        <taxon>Bacillati</taxon>
        <taxon>Actinomycetota</taxon>
        <taxon>Coriobacteriia</taxon>
        <taxon>Coriobacteriales</taxon>
        <taxon>Atopobiaceae</taxon>
        <taxon>Muricaecibacterium</taxon>
    </lineage>
</organism>
<reference evidence="4 5" key="1">
    <citation type="submission" date="2019-04" db="EMBL/GenBank/DDBJ databases">
        <title>Microbes associate with the intestines of laboratory mice.</title>
        <authorList>
            <person name="Navarre W."/>
            <person name="Wong E."/>
            <person name="Huang K."/>
            <person name="Tropini C."/>
            <person name="Ng K."/>
            <person name="Yu B."/>
        </authorList>
    </citation>
    <scope>NUCLEOTIDE SEQUENCE [LARGE SCALE GENOMIC DNA]</scope>
    <source>
        <strain evidence="4 5">NM07_P-09</strain>
    </source>
</reference>
<feature type="domain" description="CT398-like coiled coil hairpin" evidence="3">
    <location>
        <begin position="36"/>
        <end position="211"/>
    </location>
</feature>
<dbReference type="Gene3D" id="1.10.287.1490">
    <property type="match status" value="1"/>
</dbReference>
<dbReference type="OrthoDB" id="9795058at2"/>
<evidence type="ECO:0000259" key="3">
    <source>
        <dbReference type="Pfam" id="PF24481"/>
    </source>
</evidence>
<accession>A0A4S2F086</accession>